<name>A0A9Y1I4E5_9RHOD</name>
<geneLocation type="plastid" evidence="8"/>
<evidence type="ECO:0000313" key="8">
    <source>
        <dbReference type="EMBL" id="WDB00120.1"/>
    </source>
</evidence>
<reference evidence="8" key="1">
    <citation type="journal article" date="2023" name="J. Phycol.">
        <title>Revised classification of the Cyanidiophyceae based on plastid genome data with descriptions of the Cavernulicolales ord. nov. and Galdieriales ord. nov. (Rhodophyta).</title>
        <authorList>
            <person name="Park S.I."/>
            <person name="Cho C.H."/>
            <person name="Ciniglia C."/>
            <person name="Huang T.Y."/>
            <person name="Liu S.L."/>
            <person name="Bustamante D.E."/>
            <person name="Calderon M.S."/>
            <person name="Mansilla A."/>
            <person name="McDermott T."/>
            <person name="Andersen R.A."/>
            <person name="Yoon H.S."/>
        </authorList>
    </citation>
    <scope>NUCLEOTIDE SEQUENCE</scope>
</reference>
<dbReference type="Gene3D" id="3.30.70.330">
    <property type="match status" value="1"/>
</dbReference>
<dbReference type="Pfam" id="PF00276">
    <property type="entry name" value="Ribosomal_L23"/>
    <property type="match status" value="1"/>
</dbReference>
<dbReference type="InterPro" id="IPR012678">
    <property type="entry name" value="Ribosomal_uL23/eL15/eS24_sf"/>
</dbReference>
<evidence type="ECO:0000256" key="7">
    <source>
        <dbReference type="ARBA" id="ARBA00035366"/>
    </source>
</evidence>
<dbReference type="SUPFAM" id="SSF54189">
    <property type="entry name" value="Ribosomal proteins S24e, L23 and L15e"/>
    <property type="match status" value="1"/>
</dbReference>
<dbReference type="InterPro" id="IPR012677">
    <property type="entry name" value="Nucleotide-bd_a/b_plait_sf"/>
</dbReference>
<dbReference type="GO" id="GO:0003735">
    <property type="term" value="F:structural constituent of ribosome"/>
    <property type="evidence" value="ECO:0007669"/>
    <property type="project" value="InterPro"/>
</dbReference>
<accession>A0A9Y1I4E5</accession>
<protein>
    <recommendedName>
        <fullName evidence="6">Large ribosomal subunit protein uL23c</fullName>
    </recommendedName>
    <alternativeName>
        <fullName evidence="7">50S ribosomal protein L23, chloroplastic</fullName>
    </alternativeName>
</protein>
<evidence type="ECO:0000256" key="3">
    <source>
        <dbReference type="ARBA" id="ARBA00022884"/>
    </source>
</evidence>
<gene>
    <name evidence="8" type="primary">rpl23</name>
    <name evidence="8" type="ORF">CspTHAL103_195</name>
</gene>
<evidence type="ECO:0000256" key="6">
    <source>
        <dbReference type="ARBA" id="ARBA00035287"/>
    </source>
</evidence>
<evidence type="ECO:0000256" key="5">
    <source>
        <dbReference type="ARBA" id="ARBA00023274"/>
    </source>
</evidence>
<keyword evidence="8" id="KW-0934">Plastid</keyword>
<comment type="similarity">
    <text evidence="1">Belongs to the universal ribosomal protein uL23 family.</text>
</comment>
<keyword evidence="2" id="KW-0699">rRNA-binding</keyword>
<dbReference type="GO" id="GO:0005840">
    <property type="term" value="C:ribosome"/>
    <property type="evidence" value="ECO:0007669"/>
    <property type="project" value="UniProtKB-KW"/>
</dbReference>
<dbReference type="FunFam" id="3.30.70.330:FF:000001">
    <property type="entry name" value="50S ribosomal protein L23"/>
    <property type="match status" value="1"/>
</dbReference>
<dbReference type="NCBIfam" id="NF004363">
    <property type="entry name" value="PRK05738.2-4"/>
    <property type="match status" value="1"/>
</dbReference>
<keyword evidence="3" id="KW-0694">RNA-binding</keyword>
<dbReference type="GO" id="GO:1990904">
    <property type="term" value="C:ribonucleoprotein complex"/>
    <property type="evidence" value="ECO:0007669"/>
    <property type="project" value="UniProtKB-KW"/>
</dbReference>
<dbReference type="PANTHER" id="PTHR11620">
    <property type="entry name" value="60S RIBOSOMAL PROTEIN L23A"/>
    <property type="match status" value="1"/>
</dbReference>
<sequence>MYNNITQAENEKYFNILIKPIITDKTTKLLEDNKYTFIVSKKYNKLDIKKAISCIYNVKVLSVTTINVKRKIKRVGKYTGFKSAFKKAIIALNKESKINFF</sequence>
<evidence type="ECO:0000256" key="2">
    <source>
        <dbReference type="ARBA" id="ARBA00022730"/>
    </source>
</evidence>
<dbReference type="GO" id="GO:0019843">
    <property type="term" value="F:rRNA binding"/>
    <property type="evidence" value="ECO:0007669"/>
    <property type="project" value="UniProtKB-KW"/>
</dbReference>
<keyword evidence="4 8" id="KW-0689">Ribosomal protein</keyword>
<evidence type="ECO:0000256" key="1">
    <source>
        <dbReference type="ARBA" id="ARBA00006700"/>
    </source>
</evidence>
<proteinExistence type="inferred from homology"/>
<dbReference type="EMBL" id="OP616817">
    <property type="protein sequence ID" value="WDB00120.1"/>
    <property type="molecule type" value="Genomic_DNA"/>
</dbReference>
<keyword evidence="5" id="KW-0687">Ribonucleoprotein</keyword>
<dbReference type="AlphaFoldDB" id="A0A9Y1I4E5"/>
<dbReference type="InterPro" id="IPR013025">
    <property type="entry name" value="Ribosomal_uL23-like"/>
</dbReference>
<evidence type="ECO:0000256" key="4">
    <source>
        <dbReference type="ARBA" id="ARBA00022980"/>
    </source>
</evidence>
<dbReference type="HAMAP" id="MF_01369_B">
    <property type="entry name" value="Ribosomal_uL23_B"/>
    <property type="match status" value="1"/>
</dbReference>
<organism evidence="8">
    <name type="scientific">Cyanidium sp. THAL103</name>
    <dbReference type="NCBI Taxonomy" id="3027999"/>
    <lineage>
        <taxon>Eukaryota</taxon>
        <taxon>Rhodophyta</taxon>
        <taxon>Bangiophyceae</taxon>
        <taxon>Cyanidiales</taxon>
        <taxon>Cyanidiaceae</taxon>
        <taxon>Cyanidium</taxon>
    </lineage>
</organism>
<dbReference type="GO" id="GO:0006412">
    <property type="term" value="P:translation"/>
    <property type="evidence" value="ECO:0007669"/>
    <property type="project" value="InterPro"/>
</dbReference>